<evidence type="ECO:0000313" key="3">
    <source>
        <dbReference type="EMBL" id="MEN1759789.1"/>
    </source>
</evidence>
<proteinExistence type="predicted"/>
<evidence type="ECO:0000313" key="4">
    <source>
        <dbReference type="Proteomes" id="UP001407405"/>
    </source>
</evidence>
<reference evidence="3 4" key="1">
    <citation type="submission" date="2024-04" db="EMBL/GenBank/DDBJ databases">
        <title>Genome sequencing and metabolic network reconstruction of aminoacids and betaine degradation by Anoxynatronum sibiricum.</title>
        <authorList>
            <person name="Detkova E.N."/>
            <person name="Boltjanskaja Y.V."/>
            <person name="Mardanov A.V."/>
            <person name="Kevbrin V."/>
        </authorList>
    </citation>
    <scope>NUCLEOTIDE SEQUENCE [LARGE SCALE GENOMIC DNA]</scope>
    <source>
        <strain evidence="3 4">Z-7981</strain>
    </source>
</reference>
<feature type="transmembrane region" description="Helical" evidence="2">
    <location>
        <begin position="137"/>
        <end position="158"/>
    </location>
</feature>
<feature type="compositionally biased region" description="Polar residues" evidence="1">
    <location>
        <begin position="203"/>
        <end position="213"/>
    </location>
</feature>
<feature type="transmembrane region" description="Helical" evidence="2">
    <location>
        <begin position="105"/>
        <end position="125"/>
    </location>
</feature>
<sequence>MTRINMTGEIEQQLQWVVVHWETYQMTFMAAMAIAPVFLCFIYILQRMVLISGGIRKAAGVTLAVFYVIFVTISYGSQLTLLPLYLSRNMPAMASTWFFYESHSIAYFLNQTGYALWGGAMLFLFAHLVKQPGLRRWLGVLITMAAFLSLAAFAGLLLELDGLNLLTLISGALVIPIAVLTIVLAVKAEPLHQEEESFEKKPTPQTIGEETKQ</sequence>
<feature type="transmembrane region" description="Helical" evidence="2">
    <location>
        <begin position="26"/>
        <end position="46"/>
    </location>
</feature>
<dbReference type="Proteomes" id="UP001407405">
    <property type="component" value="Unassembled WGS sequence"/>
</dbReference>
<protein>
    <recommendedName>
        <fullName evidence="5">DUF4386 domain-containing protein</fullName>
    </recommendedName>
</protein>
<organism evidence="3 4">
    <name type="scientific">Anoxynatronum sibiricum</name>
    <dbReference type="NCBI Taxonomy" id="210623"/>
    <lineage>
        <taxon>Bacteria</taxon>
        <taxon>Bacillati</taxon>
        <taxon>Bacillota</taxon>
        <taxon>Clostridia</taxon>
        <taxon>Eubacteriales</taxon>
        <taxon>Clostridiaceae</taxon>
        <taxon>Anoxynatronum</taxon>
    </lineage>
</organism>
<accession>A0ABU9VRK9</accession>
<feature type="transmembrane region" description="Helical" evidence="2">
    <location>
        <begin position="164"/>
        <end position="186"/>
    </location>
</feature>
<feature type="region of interest" description="Disordered" evidence="1">
    <location>
        <begin position="194"/>
        <end position="213"/>
    </location>
</feature>
<keyword evidence="4" id="KW-1185">Reference proteome</keyword>
<comment type="caution">
    <text evidence="3">The sequence shown here is derived from an EMBL/GenBank/DDBJ whole genome shotgun (WGS) entry which is preliminary data.</text>
</comment>
<keyword evidence="2" id="KW-1133">Transmembrane helix</keyword>
<evidence type="ECO:0000256" key="2">
    <source>
        <dbReference type="SAM" id="Phobius"/>
    </source>
</evidence>
<dbReference type="EMBL" id="JBCITM010000003">
    <property type="protein sequence ID" value="MEN1759789.1"/>
    <property type="molecule type" value="Genomic_DNA"/>
</dbReference>
<name>A0ABU9VRK9_9CLOT</name>
<feature type="transmembrane region" description="Helical" evidence="2">
    <location>
        <begin position="58"/>
        <end position="85"/>
    </location>
</feature>
<evidence type="ECO:0000256" key="1">
    <source>
        <dbReference type="SAM" id="MobiDB-lite"/>
    </source>
</evidence>
<keyword evidence="2" id="KW-0472">Membrane</keyword>
<evidence type="ECO:0008006" key="5">
    <source>
        <dbReference type="Google" id="ProtNLM"/>
    </source>
</evidence>
<gene>
    <name evidence="3" type="ORF">AAIG11_04830</name>
</gene>
<keyword evidence="2" id="KW-0812">Transmembrane</keyword>